<protein>
    <submittedName>
        <fullName evidence="1">Uncharacterized protein</fullName>
    </submittedName>
</protein>
<dbReference type="AlphaFoldDB" id="M4HXD2"/>
<accession>M4HXD2</accession>
<organism evidence="1">
    <name type="scientific">gamma proteobacterium D250</name>
    <dbReference type="NCBI Taxonomy" id="649546"/>
    <lineage>
        <taxon>Bacteria</taxon>
        <taxon>Pseudomonadati</taxon>
        <taxon>Pseudomonadota</taxon>
        <taxon>Gammaproteobacteria</taxon>
    </lineage>
</organism>
<dbReference type="EMBL" id="JX523958">
    <property type="protein sequence ID" value="AFT64193.1"/>
    <property type="molecule type" value="Genomic_DNA"/>
</dbReference>
<evidence type="ECO:0000313" key="1">
    <source>
        <dbReference type="EMBL" id="AFT64193.1"/>
    </source>
</evidence>
<sequence length="53" mass="6025">MKFLRSIIFTLMWIPISSVAYEVKLEFNQEVEDYCPIVNQHINSAVESGGGGY</sequence>
<name>M4HXD2_9GAMM</name>
<proteinExistence type="predicted"/>
<reference evidence="1" key="1">
    <citation type="journal article" date="2013" name="Mar. Drugs">
        <title>Assessing the effectiveness of functional genetic screens for the identification of bioactive metabolites.</title>
        <authorList>
            <person name="Penesyan A."/>
            <person name="Ballestriero F."/>
            <person name="Daim M."/>
            <person name="Kjelleberg S."/>
            <person name="Thomas T."/>
            <person name="Egan S."/>
        </authorList>
    </citation>
    <scope>NUCLEOTIDE SEQUENCE</scope>
    <source>
        <strain evidence="1">D250</strain>
    </source>
</reference>